<name>A0ABS8X7W2_9GAMM</name>
<dbReference type="RefSeq" id="WP_233291539.1">
    <property type="nucleotide sequence ID" value="NZ_JAJTND010000004.1"/>
</dbReference>
<proteinExistence type="predicted"/>
<organism evidence="1 2">
    <name type="scientific">Legionella resiliens</name>
    <dbReference type="NCBI Taxonomy" id="2905958"/>
    <lineage>
        <taxon>Bacteria</taxon>
        <taxon>Pseudomonadati</taxon>
        <taxon>Pseudomonadota</taxon>
        <taxon>Gammaproteobacteria</taxon>
        <taxon>Legionellales</taxon>
        <taxon>Legionellaceae</taxon>
        <taxon>Legionella</taxon>
    </lineage>
</organism>
<evidence type="ECO:0000313" key="1">
    <source>
        <dbReference type="EMBL" id="MCE3532799.1"/>
    </source>
</evidence>
<dbReference type="PANTHER" id="PTHR45011:SF1">
    <property type="entry name" value="DAP3-BINDING CELL DEATH ENHANCER 1"/>
    <property type="match status" value="1"/>
</dbReference>
<evidence type="ECO:0000313" key="2">
    <source>
        <dbReference type="Proteomes" id="UP001320170"/>
    </source>
</evidence>
<protein>
    <submittedName>
        <fullName evidence="1">Sel1 repeat family protein</fullName>
    </submittedName>
</protein>
<dbReference type="SUPFAM" id="SSF81901">
    <property type="entry name" value="HCP-like"/>
    <property type="match status" value="2"/>
</dbReference>
<dbReference type="Proteomes" id="UP001320170">
    <property type="component" value="Unassembled WGS sequence"/>
</dbReference>
<dbReference type="InterPro" id="IPR011990">
    <property type="entry name" value="TPR-like_helical_dom_sf"/>
</dbReference>
<dbReference type="Gene3D" id="1.25.40.10">
    <property type="entry name" value="Tetratricopeptide repeat domain"/>
    <property type="match status" value="1"/>
</dbReference>
<dbReference type="InterPro" id="IPR052748">
    <property type="entry name" value="ISR_Activator"/>
</dbReference>
<dbReference type="Pfam" id="PF08238">
    <property type="entry name" value="Sel1"/>
    <property type="match status" value="5"/>
</dbReference>
<gene>
    <name evidence="1" type="ORF">LXO92_10470</name>
</gene>
<sequence length="256" mass="29078">MYDRATQKALLMIKEGNNLDGVLALYEAWMSGSISAELFFKKNEPLDSIPLTQEVLEARTRSRDSTEDIKLGLCYLLGIGIAQSDKKAQELFSTLAEKHHAPAQNLMAWMYRNNRAGKELSQDERDDKAVQLYLQAATAGYAPAKNNLAWMYDEGRAGKELRQDERDDKAVQLYLQVATAGYALAQYNLAWMYIEGRAGKELSQDERDDKAVQLYLQAATAGDVPAQSNLAWMYENMSVMTKQFNYTFKWQQQDMP</sequence>
<reference evidence="1 2" key="1">
    <citation type="journal article" date="2024" name="Pathogens">
        <title>Characterization of a Novel Species of Legionella Isolated from a Healthcare Facility: Legionella resiliens sp. nov.</title>
        <authorList>
            <person name="Cristino S."/>
            <person name="Pascale M.R."/>
            <person name="Marino F."/>
            <person name="Derelitto C."/>
            <person name="Salaris S."/>
            <person name="Orsini M."/>
            <person name="Squarzoni S."/>
            <person name="Grottola A."/>
            <person name="Girolamini L."/>
        </authorList>
    </citation>
    <scope>NUCLEOTIDE SEQUENCE [LARGE SCALE GENOMIC DNA]</scope>
    <source>
        <strain evidence="1 2">8cVS16</strain>
    </source>
</reference>
<keyword evidence="2" id="KW-1185">Reference proteome</keyword>
<dbReference type="InterPro" id="IPR006597">
    <property type="entry name" value="Sel1-like"/>
</dbReference>
<dbReference type="EMBL" id="JAJTND010000004">
    <property type="protein sequence ID" value="MCE3532799.1"/>
    <property type="molecule type" value="Genomic_DNA"/>
</dbReference>
<dbReference type="SMART" id="SM00671">
    <property type="entry name" value="SEL1"/>
    <property type="match status" value="4"/>
</dbReference>
<dbReference type="PANTHER" id="PTHR45011">
    <property type="entry name" value="DAP3-BINDING CELL DEATH ENHANCER 1"/>
    <property type="match status" value="1"/>
</dbReference>
<comment type="caution">
    <text evidence="1">The sequence shown here is derived from an EMBL/GenBank/DDBJ whole genome shotgun (WGS) entry which is preliminary data.</text>
</comment>
<accession>A0ABS8X7W2</accession>